<dbReference type="AlphaFoldDB" id="B0SVS6"/>
<dbReference type="CAZy" id="GT4">
    <property type="family name" value="Glycosyltransferase Family 4"/>
</dbReference>
<dbReference type="Pfam" id="PF00534">
    <property type="entry name" value="Glycos_transf_1"/>
    <property type="match status" value="1"/>
</dbReference>
<dbReference type="InterPro" id="IPR028098">
    <property type="entry name" value="Glyco_trans_4-like_N"/>
</dbReference>
<dbReference type="STRING" id="366602.Caul_2417"/>
<dbReference type="GO" id="GO:0016757">
    <property type="term" value="F:glycosyltransferase activity"/>
    <property type="evidence" value="ECO:0007669"/>
    <property type="project" value="InterPro"/>
</dbReference>
<dbReference type="SUPFAM" id="SSF53756">
    <property type="entry name" value="UDP-Glycosyltransferase/glycogen phosphorylase"/>
    <property type="match status" value="1"/>
</dbReference>
<protein>
    <submittedName>
        <fullName evidence="3">Glycosyl transferase group 1</fullName>
    </submittedName>
</protein>
<dbReference type="PANTHER" id="PTHR12526">
    <property type="entry name" value="GLYCOSYLTRANSFERASE"/>
    <property type="match status" value="1"/>
</dbReference>
<dbReference type="CDD" id="cd03801">
    <property type="entry name" value="GT4_PimA-like"/>
    <property type="match status" value="1"/>
</dbReference>
<keyword evidence="3" id="KW-0808">Transferase</keyword>
<dbReference type="Pfam" id="PF13439">
    <property type="entry name" value="Glyco_transf_4"/>
    <property type="match status" value="1"/>
</dbReference>
<organism evidence="3">
    <name type="scientific">Caulobacter sp. (strain K31)</name>
    <dbReference type="NCBI Taxonomy" id="366602"/>
    <lineage>
        <taxon>Bacteria</taxon>
        <taxon>Pseudomonadati</taxon>
        <taxon>Pseudomonadota</taxon>
        <taxon>Alphaproteobacteria</taxon>
        <taxon>Caulobacterales</taxon>
        <taxon>Caulobacteraceae</taxon>
        <taxon>Caulobacter</taxon>
    </lineage>
</organism>
<dbReference type="EMBL" id="CP000927">
    <property type="protein sequence ID" value="ABZ71544.1"/>
    <property type="molecule type" value="Genomic_DNA"/>
</dbReference>
<dbReference type="OrthoDB" id="529131at2"/>
<dbReference type="Gene3D" id="3.40.50.2000">
    <property type="entry name" value="Glycogen Phosphorylase B"/>
    <property type="match status" value="2"/>
</dbReference>
<sequence>MRIFYVINSLEGGGAALPVPAVAKVLAVQGAEVKVLALTRRDGRALPPMIRAGLDVQVRPGGEKDHANALAWLDRIVAEEQPDLLWTSLTRATLLGQIVGLRHGVPVVSWQHNAFLKPANRLLLRATRRLSSLWIGDSHSVTALTASRLKVKADRLATWPLFAADAAAPLARPWRPGETLRLGALGRLHPAKGYDVLIKALAHLRATGFKPPTPFEVRIAGEGAQRERLQAMIDRAGLDNVFLSGFCDTPREFLAGLHLYLQPSRREGLCIAVHEAMQAGLPTLVTAVGEMPYSVVDGLTGRVVPPCDSEELAKALKRLLRAPDKLSGMGELARSRVLERFGQARFAATGAEIFAQLPIRKDALLPAVASPAS</sequence>
<gene>
    <name evidence="3" type="ordered locus">Caul_2417</name>
</gene>
<dbReference type="eggNOG" id="COG0438">
    <property type="taxonomic scope" value="Bacteria"/>
</dbReference>
<dbReference type="HOGENOM" id="CLU_009583_0_3_5"/>
<name>B0SVS6_CAUSK</name>
<evidence type="ECO:0000259" key="1">
    <source>
        <dbReference type="Pfam" id="PF00534"/>
    </source>
</evidence>
<evidence type="ECO:0000313" key="3">
    <source>
        <dbReference type="EMBL" id="ABZ71544.1"/>
    </source>
</evidence>
<proteinExistence type="predicted"/>
<evidence type="ECO:0000259" key="2">
    <source>
        <dbReference type="Pfam" id="PF13439"/>
    </source>
</evidence>
<feature type="domain" description="Glycosyl transferase family 1" evidence="1">
    <location>
        <begin position="182"/>
        <end position="335"/>
    </location>
</feature>
<reference evidence="3" key="1">
    <citation type="submission" date="2008-01" db="EMBL/GenBank/DDBJ databases">
        <title>Complete sequence of chromosome of Caulobacter sp. K31.</title>
        <authorList>
            <consortium name="US DOE Joint Genome Institute"/>
            <person name="Copeland A."/>
            <person name="Lucas S."/>
            <person name="Lapidus A."/>
            <person name="Barry K."/>
            <person name="Glavina del Rio T."/>
            <person name="Dalin E."/>
            <person name="Tice H."/>
            <person name="Pitluck S."/>
            <person name="Bruce D."/>
            <person name="Goodwin L."/>
            <person name="Thompson L.S."/>
            <person name="Brettin T."/>
            <person name="Detter J.C."/>
            <person name="Han C."/>
            <person name="Schmutz J."/>
            <person name="Larimer F."/>
            <person name="Land M."/>
            <person name="Hauser L."/>
            <person name="Kyrpides N."/>
            <person name="Kim E."/>
            <person name="Stephens C."/>
            <person name="Richardson P."/>
        </authorList>
    </citation>
    <scope>NUCLEOTIDE SEQUENCE [LARGE SCALE GENOMIC DNA]</scope>
    <source>
        <strain evidence="3">K31</strain>
    </source>
</reference>
<dbReference type="InterPro" id="IPR001296">
    <property type="entry name" value="Glyco_trans_1"/>
</dbReference>
<feature type="domain" description="Glycosyltransferase subfamily 4-like N-terminal" evidence="2">
    <location>
        <begin position="13"/>
        <end position="160"/>
    </location>
</feature>
<accession>B0SVS6</accession>
<dbReference type="KEGG" id="cak:Caul_2417"/>